<gene>
    <name evidence="2" type="ORF">AKO1_010903</name>
</gene>
<dbReference type="Proteomes" id="UP001431209">
    <property type="component" value="Unassembled WGS sequence"/>
</dbReference>
<proteinExistence type="predicted"/>
<dbReference type="AlphaFoldDB" id="A0AAW2ZBG7"/>
<feature type="transmembrane region" description="Helical" evidence="1">
    <location>
        <begin position="100"/>
        <end position="122"/>
    </location>
</feature>
<reference evidence="2 3" key="1">
    <citation type="submission" date="2024-03" db="EMBL/GenBank/DDBJ databases">
        <title>The Acrasis kona genome and developmental transcriptomes reveal deep origins of eukaryotic multicellular pathways.</title>
        <authorList>
            <person name="Sheikh S."/>
            <person name="Fu C.-J."/>
            <person name="Brown M.W."/>
            <person name="Baldauf S.L."/>
        </authorList>
    </citation>
    <scope>NUCLEOTIDE SEQUENCE [LARGE SCALE GENOMIC DNA]</scope>
    <source>
        <strain evidence="2 3">ATCC MYA-3509</strain>
    </source>
</reference>
<keyword evidence="1" id="KW-1133">Transmembrane helix</keyword>
<evidence type="ECO:0000313" key="2">
    <source>
        <dbReference type="EMBL" id="KAL0487217.1"/>
    </source>
</evidence>
<comment type="caution">
    <text evidence="2">The sequence shown here is derived from an EMBL/GenBank/DDBJ whole genome shotgun (WGS) entry which is preliminary data.</text>
</comment>
<keyword evidence="3" id="KW-1185">Reference proteome</keyword>
<name>A0AAW2ZBG7_9EUKA</name>
<dbReference type="EMBL" id="JAOPGA020001319">
    <property type="protein sequence ID" value="KAL0487217.1"/>
    <property type="molecule type" value="Genomic_DNA"/>
</dbReference>
<keyword evidence="1" id="KW-0472">Membrane</keyword>
<evidence type="ECO:0000313" key="3">
    <source>
        <dbReference type="Proteomes" id="UP001431209"/>
    </source>
</evidence>
<feature type="non-terminal residue" evidence="2">
    <location>
        <position position="1"/>
    </location>
</feature>
<protein>
    <submittedName>
        <fullName evidence="2">Uncharacterized protein</fullName>
    </submittedName>
</protein>
<keyword evidence="1" id="KW-0812">Transmembrane</keyword>
<evidence type="ECO:0000256" key="1">
    <source>
        <dbReference type="SAM" id="Phobius"/>
    </source>
</evidence>
<accession>A0AAW2ZBG7</accession>
<sequence>IRNCVRFYAHLNHFKEECKRKNVEEIESDETVSSTIYLFRELMRYLKREAGPPTLGIAFDEANYIHLKFPEGFLSLRQEDCSMLVGIKSALSRVIRDYKYIAIAGISLSLLFRAFWYTLIIISKPIRLNLLRTRLTCISISKKT</sequence>
<organism evidence="2 3">
    <name type="scientific">Acrasis kona</name>
    <dbReference type="NCBI Taxonomy" id="1008807"/>
    <lineage>
        <taxon>Eukaryota</taxon>
        <taxon>Discoba</taxon>
        <taxon>Heterolobosea</taxon>
        <taxon>Tetramitia</taxon>
        <taxon>Eutetramitia</taxon>
        <taxon>Acrasidae</taxon>
        <taxon>Acrasis</taxon>
    </lineage>
</organism>